<protein>
    <submittedName>
        <fullName evidence="4">WD domain, G-beta repeat-containing protein</fullName>
    </submittedName>
    <submittedName>
        <fullName evidence="5">WD40 repeat protein</fullName>
    </submittedName>
</protein>
<dbReference type="PROSITE" id="PS50294">
    <property type="entry name" value="WD_REPEATS_REGION"/>
    <property type="match status" value="1"/>
</dbReference>
<dbReference type="OrthoDB" id="10251741at2759"/>
<sequence>MNLRPIISDDTTDTHAITFSPDTSTIASGCGDGSVRVYAAAAGRRLFRLQNGTSPITSVQFKPELSPTEPLQILSASSAGVVTRWHASRGTILSTFTLPTEIYNLKYAPDASIYAAAGKDKAIRIFDENTNSQLCELRGGSNVLQTAGHSNRIFSVEFDKLNHNILYSSGWDNTVQIWDIRCGHSVSSIHDVQVCGDSLDSAENLLLCGSWRQRAALQVFDLRNLQSALKDILEVKYDYSKAFDAQNSQQIAPVEIIKTVHFNSEKGVKKQIPEIDFSQLIQRQLAEVENLEDGEIPQTSRIPSIEHFEELQAPAENLHPTLVYAARFNQKAKNLVFGAGSGGNAVKIIDWEQDRIISEVVAPGACFCGASSACGRFGAFAGAGFGVQIFGFE</sequence>
<reference evidence="4 5" key="1">
    <citation type="journal article" date="2014" name="PLoS Genet.">
        <title>The Genome of Spironucleus salmonicida Highlights a Fish Pathogen Adapted to Fluctuating Environments.</title>
        <authorList>
            <person name="Xu F."/>
            <person name="Jerlstrom-Hultqvist J."/>
            <person name="Einarsson E."/>
            <person name="Astvaldsson A."/>
            <person name="Svard S.G."/>
            <person name="Andersson J.O."/>
        </authorList>
    </citation>
    <scope>NUCLEOTIDE SEQUENCE</scope>
    <source>
        <strain evidence="5">ATCC 50377</strain>
    </source>
</reference>
<evidence type="ECO:0000256" key="3">
    <source>
        <dbReference type="PROSITE-ProRule" id="PRU00221"/>
    </source>
</evidence>
<dbReference type="Proteomes" id="UP000018208">
    <property type="component" value="Unassembled WGS sequence"/>
</dbReference>
<feature type="repeat" description="WD" evidence="3">
    <location>
        <begin position="146"/>
        <end position="188"/>
    </location>
</feature>
<dbReference type="SMART" id="SM00320">
    <property type="entry name" value="WD40"/>
    <property type="match status" value="4"/>
</dbReference>
<feature type="repeat" description="WD" evidence="3">
    <location>
        <begin position="7"/>
        <end position="48"/>
    </location>
</feature>
<evidence type="ECO:0000256" key="2">
    <source>
        <dbReference type="ARBA" id="ARBA00022737"/>
    </source>
</evidence>
<dbReference type="InterPro" id="IPR001680">
    <property type="entry name" value="WD40_rpt"/>
</dbReference>
<dbReference type="InterPro" id="IPR036322">
    <property type="entry name" value="WD40_repeat_dom_sf"/>
</dbReference>
<evidence type="ECO:0000313" key="5">
    <source>
        <dbReference type="EMBL" id="KAH0572061.1"/>
    </source>
</evidence>
<evidence type="ECO:0000256" key="1">
    <source>
        <dbReference type="ARBA" id="ARBA00022574"/>
    </source>
</evidence>
<dbReference type="PANTHER" id="PTHR47822:SF2">
    <property type="entry name" value="F-BOX AND WD-40 DOMAIN PROTEIN 7"/>
    <property type="match status" value="1"/>
</dbReference>
<organism evidence="4">
    <name type="scientific">Spironucleus salmonicida</name>
    <dbReference type="NCBI Taxonomy" id="348837"/>
    <lineage>
        <taxon>Eukaryota</taxon>
        <taxon>Metamonada</taxon>
        <taxon>Diplomonadida</taxon>
        <taxon>Hexamitidae</taxon>
        <taxon>Hexamitinae</taxon>
        <taxon>Spironucleus</taxon>
    </lineage>
</organism>
<keyword evidence="1 3" id="KW-0853">WD repeat</keyword>
<accession>V6LIJ3</accession>
<dbReference type="Pfam" id="PF00400">
    <property type="entry name" value="WD40"/>
    <property type="match status" value="2"/>
</dbReference>
<name>V6LIJ3_9EUKA</name>
<dbReference type="InterPro" id="IPR019775">
    <property type="entry name" value="WD40_repeat_CS"/>
</dbReference>
<dbReference type="PROSITE" id="PS50082">
    <property type="entry name" value="WD_REPEATS_2"/>
    <property type="match status" value="2"/>
</dbReference>
<dbReference type="SUPFAM" id="SSF50978">
    <property type="entry name" value="WD40 repeat-like"/>
    <property type="match status" value="1"/>
</dbReference>
<keyword evidence="2" id="KW-0677">Repeat</keyword>
<dbReference type="PANTHER" id="PTHR47822">
    <property type="entry name" value="CARBOHYDRATE BINDING DOMAIN CONTAINING PROTEIN"/>
    <property type="match status" value="1"/>
</dbReference>
<evidence type="ECO:0000313" key="6">
    <source>
        <dbReference type="Proteomes" id="UP000018208"/>
    </source>
</evidence>
<evidence type="ECO:0000313" key="4">
    <source>
        <dbReference type="EMBL" id="EST44362.1"/>
    </source>
</evidence>
<dbReference type="EMBL" id="AUWU02000006">
    <property type="protein sequence ID" value="KAH0572061.1"/>
    <property type="molecule type" value="Genomic_DNA"/>
</dbReference>
<dbReference type="AlphaFoldDB" id="V6LIJ3"/>
<gene>
    <name evidence="4" type="ORF">SS50377_15792</name>
    <name evidence="5" type="ORF">SS50377_26264</name>
</gene>
<dbReference type="VEuPathDB" id="GiardiaDB:SS50377_26264"/>
<dbReference type="EMBL" id="KI546117">
    <property type="protein sequence ID" value="EST44362.1"/>
    <property type="molecule type" value="Genomic_DNA"/>
</dbReference>
<keyword evidence="6" id="KW-1185">Reference proteome</keyword>
<reference evidence="5" key="2">
    <citation type="submission" date="2020-12" db="EMBL/GenBank/DDBJ databases">
        <title>New Spironucleus salmonicida genome in near-complete chromosomes.</title>
        <authorList>
            <person name="Xu F."/>
            <person name="Kurt Z."/>
            <person name="Jimenez-Gonzalez A."/>
            <person name="Astvaldsson A."/>
            <person name="Andersson J.O."/>
            <person name="Svard S.G."/>
        </authorList>
    </citation>
    <scope>NUCLEOTIDE SEQUENCE</scope>
    <source>
        <strain evidence="5">ATCC 50377</strain>
    </source>
</reference>
<dbReference type="Gene3D" id="2.130.10.10">
    <property type="entry name" value="YVTN repeat-like/Quinoprotein amine dehydrogenase"/>
    <property type="match status" value="2"/>
</dbReference>
<proteinExistence type="predicted"/>
<dbReference type="InterPro" id="IPR015943">
    <property type="entry name" value="WD40/YVTN_repeat-like_dom_sf"/>
</dbReference>
<dbReference type="PROSITE" id="PS00678">
    <property type="entry name" value="WD_REPEATS_1"/>
    <property type="match status" value="1"/>
</dbReference>